<protein>
    <submittedName>
        <fullName evidence="4">Uncharacterized protein</fullName>
    </submittedName>
</protein>
<keyword evidence="1" id="KW-0813">Transport</keyword>
<dbReference type="Pfam" id="PF00637">
    <property type="entry name" value="Clathrin"/>
    <property type="match status" value="1"/>
</dbReference>
<evidence type="ECO:0000313" key="4">
    <source>
        <dbReference type="EMBL" id="KAJ1187254.1"/>
    </source>
</evidence>
<feature type="non-terminal residue" evidence="4">
    <location>
        <position position="79"/>
    </location>
</feature>
<accession>A0AAV7UGY0</accession>
<evidence type="ECO:0000256" key="3">
    <source>
        <dbReference type="PROSITE-ProRule" id="PRU01006"/>
    </source>
</evidence>
<dbReference type="InterPro" id="IPR045111">
    <property type="entry name" value="Vps41/Vps8"/>
</dbReference>
<evidence type="ECO:0000256" key="2">
    <source>
        <dbReference type="ARBA" id="ARBA00022927"/>
    </source>
</evidence>
<keyword evidence="5" id="KW-1185">Reference proteome</keyword>
<organism evidence="4 5">
    <name type="scientific">Pleurodeles waltl</name>
    <name type="common">Iberian ribbed newt</name>
    <dbReference type="NCBI Taxonomy" id="8319"/>
    <lineage>
        <taxon>Eukaryota</taxon>
        <taxon>Metazoa</taxon>
        <taxon>Chordata</taxon>
        <taxon>Craniata</taxon>
        <taxon>Vertebrata</taxon>
        <taxon>Euteleostomi</taxon>
        <taxon>Amphibia</taxon>
        <taxon>Batrachia</taxon>
        <taxon>Caudata</taxon>
        <taxon>Salamandroidea</taxon>
        <taxon>Salamandridae</taxon>
        <taxon>Pleurodelinae</taxon>
        <taxon>Pleurodeles</taxon>
    </lineage>
</organism>
<dbReference type="PANTHER" id="PTHR12616:SF8">
    <property type="entry name" value="VACUOLAR PROTEIN SORTING-ASSOCIATED PROTEIN 8 HOMOLOG"/>
    <property type="match status" value="1"/>
</dbReference>
<keyword evidence="2" id="KW-0653">Protein transport</keyword>
<name>A0AAV7UGY0_PLEWA</name>
<dbReference type="AlphaFoldDB" id="A0AAV7UGY0"/>
<dbReference type="PROSITE" id="PS50236">
    <property type="entry name" value="CHCR"/>
    <property type="match status" value="1"/>
</dbReference>
<feature type="repeat" description="CHCR" evidence="3">
    <location>
        <begin position="1"/>
        <end position="79"/>
    </location>
</feature>
<comment type="caution">
    <text evidence="4">The sequence shown here is derived from an EMBL/GenBank/DDBJ whole genome shotgun (WGS) entry which is preliminary data.</text>
</comment>
<dbReference type="PANTHER" id="PTHR12616">
    <property type="entry name" value="VACUOLAR PROTEIN SORTING VPS41"/>
    <property type="match status" value="1"/>
</dbReference>
<dbReference type="GO" id="GO:0005770">
    <property type="term" value="C:late endosome"/>
    <property type="evidence" value="ECO:0007669"/>
    <property type="project" value="TreeGrafter"/>
</dbReference>
<dbReference type="GO" id="GO:0005769">
    <property type="term" value="C:early endosome"/>
    <property type="evidence" value="ECO:0007669"/>
    <property type="project" value="TreeGrafter"/>
</dbReference>
<proteinExistence type="predicted"/>
<reference evidence="4" key="1">
    <citation type="journal article" date="2022" name="bioRxiv">
        <title>Sequencing and chromosome-scale assembly of the giantPleurodeles waltlgenome.</title>
        <authorList>
            <person name="Brown T."/>
            <person name="Elewa A."/>
            <person name="Iarovenko S."/>
            <person name="Subramanian E."/>
            <person name="Araus A.J."/>
            <person name="Petzold A."/>
            <person name="Susuki M."/>
            <person name="Suzuki K.-i.T."/>
            <person name="Hayashi T."/>
            <person name="Toyoda A."/>
            <person name="Oliveira C."/>
            <person name="Osipova E."/>
            <person name="Leigh N.D."/>
            <person name="Simon A."/>
            <person name="Yun M.H."/>
        </authorList>
    </citation>
    <scope>NUCLEOTIDE SEQUENCE</scope>
    <source>
        <strain evidence="4">20211129_DDA</strain>
        <tissue evidence="4">Liver</tissue>
    </source>
</reference>
<dbReference type="Proteomes" id="UP001066276">
    <property type="component" value="Chromosome 3_1"/>
</dbReference>
<dbReference type="GO" id="GO:0006623">
    <property type="term" value="P:protein targeting to vacuole"/>
    <property type="evidence" value="ECO:0007669"/>
    <property type="project" value="InterPro"/>
</dbReference>
<feature type="non-terminal residue" evidence="4">
    <location>
        <position position="1"/>
    </location>
</feature>
<dbReference type="GO" id="GO:0030897">
    <property type="term" value="C:HOPS complex"/>
    <property type="evidence" value="ECO:0007669"/>
    <property type="project" value="TreeGrafter"/>
</dbReference>
<gene>
    <name evidence="4" type="ORF">NDU88_004032</name>
</gene>
<dbReference type="EMBL" id="JANPWB010000005">
    <property type="protein sequence ID" value="KAJ1187254.1"/>
    <property type="molecule type" value="Genomic_DNA"/>
</dbReference>
<dbReference type="GO" id="GO:0034058">
    <property type="term" value="P:endosomal vesicle fusion"/>
    <property type="evidence" value="ECO:0007669"/>
    <property type="project" value="TreeGrafter"/>
</dbReference>
<dbReference type="InterPro" id="IPR000547">
    <property type="entry name" value="Clathrin_H-chain/VPS_repeat"/>
</dbReference>
<dbReference type="GO" id="GO:0033263">
    <property type="term" value="C:CORVET complex"/>
    <property type="evidence" value="ECO:0007669"/>
    <property type="project" value="TreeGrafter"/>
</dbReference>
<evidence type="ECO:0000256" key="1">
    <source>
        <dbReference type="ARBA" id="ARBA00022448"/>
    </source>
</evidence>
<sequence>EGVQVNPDVLQLNPDVSELYIDLLCQYNPSQVTEILHILEHYRLEETIQITQKHKLHEASAYLLEKKGDVQGAFTVMLK</sequence>
<dbReference type="InterPro" id="IPR055358">
    <property type="entry name" value="CHCR"/>
</dbReference>
<evidence type="ECO:0000313" key="5">
    <source>
        <dbReference type="Proteomes" id="UP001066276"/>
    </source>
</evidence>